<name>A0A080LY84_9PROT</name>
<evidence type="ECO:0000313" key="3">
    <source>
        <dbReference type="Proteomes" id="UP000020077"/>
    </source>
</evidence>
<dbReference type="Proteomes" id="UP000020077">
    <property type="component" value="Unassembled WGS sequence"/>
</dbReference>
<evidence type="ECO:0000256" key="1">
    <source>
        <dbReference type="SAM" id="MobiDB-lite"/>
    </source>
</evidence>
<dbReference type="EMBL" id="JDVG02000327">
    <property type="protein sequence ID" value="KFB72850.1"/>
    <property type="molecule type" value="Genomic_DNA"/>
</dbReference>
<dbReference type="AlphaFoldDB" id="A0A080LY84"/>
<comment type="caution">
    <text evidence="2">The sequence shown here is derived from an EMBL/GenBank/DDBJ whole genome shotgun (WGS) entry which is preliminary data.</text>
</comment>
<feature type="compositionally biased region" description="Basic residues" evidence="1">
    <location>
        <begin position="331"/>
        <end position="341"/>
    </location>
</feature>
<feature type="region of interest" description="Disordered" evidence="1">
    <location>
        <begin position="239"/>
        <end position="268"/>
    </location>
</feature>
<gene>
    <name evidence="2" type="ORF">AW09_001934</name>
</gene>
<protein>
    <submittedName>
        <fullName evidence="2">Uncharacterized protein</fullName>
    </submittedName>
</protein>
<accession>A0A080LY84</accession>
<organism evidence="2 3">
    <name type="scientific">Candidatus Accumulibacter phosphatis</name>
    <dbReference type="NCBI Taxonomy" id="327160"/>
    <lineage>
        <taxon>Bacteria</taxon>
        <taxon>Pseudomonadati</taxon>
        <taxon>Pseudomonadota</taxon>
        <taxon>Betaproteobacteria</taxon>
        <taxon>Candidatus Accumulibacter</taxon>
    </lineage>
</organism>
<sequence>MPAPSDGLEKFAVTPAGSPATDSCARPVNAFTPVLANCTISDAAPPDTVISSAGLATIWKSCSCLTVKVGPLAVPRAVVTVTAPLCAARETVAVSRLASALTTPAVTPPILIWLPPAMGTKPAPSMVTSVPGGPSAGEMPLITSLLPTVTSIAFEEPATGSTTLTGTVPGAVNSAAGTSAVRFTELPKVVASVLAPKRTLDAGVKLAPPRARVSALPTSSTEGVTALRIGVAGPTVNRRLLESPPADAGLRTSTGKDPGEASSAAGRSALKRVELMKRVLSGVLSKTTLAAGSKRRPSTARTSGPEPATAVFGWRRVSAGLSESREPARTSTRRGALRAPR</sequence>
<reference evidence="2 3" key="1">
    <citation type="submission" date="2014-02" db="EMBL/GenBank/DDBJ databases">
        <title>Expanding our view of genomic diversity in Candidatus Accumulibacter clades.</title>
        <authorList>
            <person name="Skennerton C.T."/>
            <person name="Barr J.J."/>
            <person name="Slater F.R."/>
            <person name="Bond P.L."/>
            <person name="Tyson G.W."/>
        </authorList>
    </citation>
    <scope>NUCLEOTIDE SEQUENCE [LARGE SCALE GENOMIC DNA]</scope>
    <source>
        <strain evidence="3">BA-91</strain>
    </source>
</reference>
<feature type="region of interest" description="Disordered" evidence="1">
    <location>
        <begin position="289"/>
        <end position="341"/>
    </location>
</feature>
<evidence type="ECO:0000313" key="2">
    <source>
        <dbReference type="EMBL" id="KFB72850.1"/>
    </source>
</evidence>
<proteinExistence type="predicted"/>